<dbReference type="SMART" id="SM00368">
    <property type="entry name" value="LRR_RI"/>
    <property type="match status" value="3"/>
</dbReference>
<reference evidence="5" key="1">
    <citation type="submission" date="2025-08" db="UniProtKB">
        <authorList>
            <consortium name="RefSeq"/>
        </authorList>
    </citation>
    <scope>IDENTIFICATION</scope>
    <source>
        <tissue evidence="5">Entire body</tissue>
    </source>
</reference>
<sequence length="435" mass="50273">MIIPHEINKNVLKCYEVPDCCAKNTNQKIRSYDFTEWNKNIPDSLKLFSIKCIAKHWQDLPIQLDTLLYSDRSILLDYLPMDIPLKLAVMKLHDDYYWERKYKTFWPKEPYPNRTMPEYFFYKCTESTEYESESSLISKYRKIGEGSDDRDSSNGSYSVSTVSFESSKEKSWKQCFIEQYLEETLENLKPEEYDLDMIKDLVVVCRHFVTTMSLKELQAPKKSSGNIDHIPLNIVTSGLPFLTELSICFKQKYLRENFSWNAFKVSLQDIKFLGKGLEHCDLYSFRIQNSDIDCVKIKMLVESLMKNKNLKSLDFSHCEIADEGALTICKLIKKHPTLNKIVLTNNNIGCAGAKYFAILLCQDDCRLSYLDLKLNRIGEEGGKLITEALVKGGHLLRELCLAACCLRKSNWSIGKMIAKNNVLQSLDISSNRMGE</sequence>
<dbReference type="PANTHER" id="PTHR24113:SF12">
    <property type="entry name" value="RAN GTPASE-ACTIVATING PROTEIN 1"/>
    <property type="match status" value="1"/>
</dbReference>
<dbReference type="GO" id="GO:0048471">
    <property type="term" value="C:perinuclear region of cytoplasm"/>
    <property type="evidence" value="ECO:0007669"/>
    <property type="project" value="TreeGrafter"/>
</dbReference>
<evidence type="ECO:0000256" key="2">
    <source>
        <dbReference type="ARBA" id="ARBA00022614"/>
    </source>
</evidence>
<evidence type="ECO:0000256" key="1">
    <source>
        <dbReference type="ARBA" id="ARBA00022468"/>
    </source>
</evidence>
<dbReference type="Proteomes" id="UP000192223">
    <property type="component" value="Unplaced"/>
</dbReference>
<dbReference type="InterPro" id="IPR027038">
    <property type="entry name" value="RanGap"/>
</dbReference>
<dbReference type="KEGG" id="apln:108741117"/>
<evidence type="ECO:0000313" key="4">
    <source>
        <dbReference type="Proteomes" id="UP000192223"/>
    </source>
</evidence>
<dbReference type="InterPro" id="IPR032675">
    <property type="entry name" value="LRR_dom_sf"/>
</dbReference>
<dbReference type="PANTHER" id="PTHR24113">
    <property type="entry name" value="RAN GTPASE-ACTIVATING PROTEIN 1"/>
    <property type="match status" value="1"/>
</dbReference>
<dbReference type="SUPFAM" id="SSF52047">
    <property type="entry name" value="RNI-like"/>
    <property type="match status" value="1"/>
</dbReference>
<dbReference type="GO" id="GO:0031267">
    <property type="term" value="F:small GTPase binding"/>
    <property type="evidence" value="ECO:0007669"/>
    <property type="project" value="TreeGrafter"/>
</dbReference>
<evidence type="ECO:0000256" key="3">
    <source>
        <dbReference type="ARBA" id="ARBA00022737"/>
    </source>
</evidence>
<dbReference type="GO" id="GO:0005829">
    <property type="term" value="C:cytosol"/>
    <property type="evidence" value="ECO:0007669"/>
    <property type="project" value="TreeGrafter"/>
</dbReference>
<name>A0A1W4XFN5_AGRPL</name>
<accession>A0A1W4XFN5</accession>
<dbReference type="Pfam" id="PF13516">
    <property type="entry name" value="LRR_6"/>
    <property type="match status" value="3"/>
</dbReference>
<dbReference type="FunCoup" id="A0A1W4XFN5">
    <property type="interactions" value="14"/>
</dbReference>
<dbReference type="GO" id="GO:0005634">
    <property type="term" value="C:nucleus"/>
    <property type="evidence" value="ECO:0007669"/>
    <property type="project" value="TreeGrafter"/>
</dbReference>
<dbReference type="OrthoDB" id="120976at2759"/>
<dbReference type="STRING" id="224129.A0A1W4XFN5"/>
<keyword evidence="3" id="KW-0677">Repeat</keyword>
<organism evidence="4 5">
    <name type="scientific">Agrilus planipennis</name>
    <name type="common">Emerald ash borer</name>
    <name type="synonym">Agrilus marcopoli</name>
    <dbReference type="NCBI Taxonomy" id="224129"/>
    <lineage>
        <taxon>Eukaryota</taxon>
        <taxon>Metazoa</taxon>
        <taxon>Ecdysozoa</taxon>
        <taxon>Arthropoda</taxon>
        <taxon>Hexapoda</taxon>
        <taxon>Insecta</taxon>
        <taxon>Pterygota</taxon>
        <taxon>Neoptera</taxon>
        <taxon>Endopterygota</taxon>
        <taxon>Coleoptera</taxon>
        <taxon>Polyphaga</taxon>
        <taxon>Elateriformia</taxon>
        <taxon>Buprestoidea</taxon>
        <taxon>Buprestidae</taxon>
        <taxon>Agrilinae</taxon>
        <taxon>Agrilus</taxon>
    </lineage>
</organism>
<keyword evidence="4" id="KW-1185">Reference proteome</keyword>
<proteinExistence type="predicted"/>
<dbReference type="Gene3D" id="3.80.10.10">
    <property type="entry name" value="Ribonuclease Inhibitor"/>
    <property type="match status" value="1"/>
</dbReference>
<dbReference type="GeneID" id="108741117"/>
<dbReference type="GO" id="GO:0006913">
    <property type="term" value="P:nucleocytoplasmic transport"/>
    <property type="evidence" value="ECO:0007669"/>
    <property type="project" value="TreeGrafter"/>
</dbReference>
<evidence type="ECO:0000313" key="5">
    <source>
        <dbReference type="RefSeq" id="XP_018331268.1"/>
    </source>
</evidence>
<dbReference type="InParanoid" id="A0A1W4XFN5"/>
<keyword evidence="2" id="KW-0433">Leucine-rich repeat</keyword>
<gene>
    <name evidence="5" type="primary">LOC108741117</name>
</gene>
<feature type="non-terminal residue" evidence="5">
    <location>
        <position position="435"/>
    </location>
</feature>
<protein>
    <submittedName>
        <fullName evidence="5">Dynein regulatory complex subunit 5-like</fullName>
    </submittedName>
</protein>
<dbReference type="GO" id="GO:0005096">
    <property type="term" value="F:GTPase activator activity"/>
    <property type="evidence" value="ECO:0007669"/>
    <property type="project" value="UniProtKB-KW"/>
</dbReference>
<dbReference type="RefSeq" id="XP_018331268.1">
    <property type="nucleotide sequence ID" value="XM_018475766.1"/>
</dbReference>
<keyword evidence="1" id="KW-0343">GTPase activation</keyword>
<dbReference type="InterPro" id="IPR001611">
    <property type="entry name" value="Leu-rich_rpt"/>
</dbReference>
<dbReference type="AlphaFoldDB" id="A0A1W4XFN5"/>